<keyword evidence="2" id="KW-1185">Reference proteome</keyword>
<organism evidence="1 2">
    <name type="scientific">Gigaspora rosea</name>
    <dbReference type="NCBI Taxonomy" id="44941"/>
    <lineage>
        <taxon>Eukaryota</taxon>
        <taxon>Fungi</taxon>
        <taxon>Fungi incertae sedis</taxon>
        <taxon>Mucoromycota</taxon>
        <taxon>Glomeromycotina</taxon>
        <taxon>Glomeromycetes</taxon>
        <taxon>Diversisporales</taxon>
        <taxon>Gigasporaceae</taxon>
        <taxon>Gigaspora</taxon>
    </lineage>
</organism>
<proteinExistence type="predicted"/>
<evidence type="ECO:0000313" key="1">
    <source>
        <dbReference type="EMBL" id="RIB04245.1"/>
    </source>
</evidence>
<dbReference type="Proteomes" id="UP000266673">
    <property type="component" value="Unassembled WGS sequence"/>
</dbReference>
<name>A0A397U1U4_9GLOM</name>
<gene>
    <name evidence="1" type="ORF">C2G38_2254478</name>
</gene>
<evidence type="ECO:0000313" key="2">
    <source>
        <dbReference type="Proteomes" id="UP000266673"/>
    </source>
</evidence>
<sequence>MTQIDMLVLQISRISPHGVDPQMALPIEEFKPHFPPRITPQEIYSEILFNNNNYNRRTTKLPTAFDAYKLCYRREFALQNYNASEEMITSLAINSWGREPANVKEEYKRLLNEAKDLQQ</sequence>
<comment type="caution">
    <text evidence="1">The sequence shown here is derived from an EMBL/GenBank/DDBJ whole genome shotgun (WGS) entry which is preliminary data.</text>
</comment>
<protein>
    <recommendedName>
        <fullName evidence="3">HMG box domain-containing protein</fullName>
    </recommendedName>
</protein>
<accession>A0A397U1U4</accession>
<reference evidence="1 2" key="1">
    <citation type="submission" date="2018-06" db="EMBL/GenBank/DDBJ databases">
        <title>Comparative genomics reveals the genomic features of Rhizophagus irregularis, R. cerebriforme, R. diaphanum and Gigaspora rosea, and their symbiotic lifestyle signature.</title>
        <authorList>
            <person name="Morin E."/>
            <person name="San Clemente H."/>
            <person name="Chen E.C.H."/>
            <person name="De La Providencia I."/>
            <person name="Hainaut M."/>
            <person name="Kuo A."/>
            <person name="Kohler A."/>
            <person name="Murat C."/>
            <person name="Tang N."/>
            <person name="Roy S."/>
            <person name="Loubradou J."/>
            <person name="Henrissat B."/>
            <person name="Grigoriev I.V."/>
            <person name="Corradi N."/>
            <person name="Roux C."/>
            <person name="Martin F.M."/>
        </authorList>
    </citation>
    <scope>NUCLEOTIDE SEQUENCE [LARGE SCALE GENOMIC DNA]</scope>
    <source>
        <strain evidence="1 2">DAOM 194757</strain>
    </source>
</reference>
<dbReference type="AlphaFoldDB" id="A0A397U1U4"/>
<dbReference type="OrthoDB" id="6247875at2759"/>
<evidence type="ECO:0008006" key="3">
    <source>
        <dbReference type="Google" id="ProtNLM"/>
    </source>
</evidence>
<dbReference type="EMBL" id="QKWP01002221">
    <property type="protein sequence ID" value="RIB04245.1"/>
    <property type="molecule type" value="Genomic_DNA"/>
</dbReference>